<dbReference type="PANTHER" id="PTHR40606:SF1">
    <property type="entry name" value="UPF0339 PROTEIN YEGP"/>
    <property type="match status" value="1"/>
</dbReference>
<proteinExistence type="predicted"/>
<dbReference type="InterPro" id="IPR036913">
    <property type="entry name" value="YegP-like_sf"/>
</dbReference>
<dbReference type="EMBL" id="CP073100">
    <property type="protein sequence ID" value="QUE49992.1"/>
    <property type="molecule type" value="Genomic_DNA"/>
</dbReference>
<evidence type="ECO:0000313" key="2">
    <source>
        <dbReference type="EMBL" id="QUE49992.1"/>
    </source>
</evidence>
<evidence type="ECO:0000259" key="1">
    <source>
        <dbReference type="Pfam" id="PF07411"/>
    </source>
</evidence>
<feature type="domain" description="DUF1508" evidence="1">
    <location>
        <begin position="9"/>
        <end position="53"/>
    </location>
</feature>
<name>A0A975G622_9BACT</name>
<dbReference type="PANTHER" id="PTHR40606">
    <property type="match status" value="1"/>
</dbReference>
<dbReference type="Pfam" id="PF07411">
    <property type="entry name" value="DUF1508"/>
    <property type="match status" value="2"/>
</dbReference>
<dbReference type="InterPro" id="IPR051141">
    <property type="entry name" value="UPF0339_domain"/>
</dbReference>
<reference evidence="2" key="1">
    <citation type="submission" date="2021-04" db="EMBL/GenBank/DDBJ databases">
        <title>Luteolibacter sp. 32A isolated from the skin of an Anderson's salamander (Ambystoma andersonii).</title>
        <authorList>
            <person name="Spergser J."/>
            <person name="Busse H.-J."/>
        </authorList>
    </citation>
    <scope>NUCLEOTIDE SEQUENCE</scope>
    <source>
        <strain evidence="2">32A</strain>
    </source>
</reference>
<dbReference type="AlphaFoldDB" id="A0A975G622"/>
<accession>A0A975G622</accession>
<dbReference type="KEGG" id="lamb:KBB96_14075"/>
<dbReference type="Proteomes" id="UP000676169">
    <property type="component" value="Chromosome"/>
</dbReference>
<feature type="domain" description="DUF1508" evidence="1">
    <location>
        <begin position="60"/>
        <end position="103"/>
    </location>
</feature>
<dbReference type="InterPro" id="IPR010879">
    <property type="entry name" value="DUF1508"/>
</dbReference>
<gene>
    <name evidence="2" type="ORF">KBB96_14075</name>
</gene>
<sequence>MYELFKSEKSGEFYFRLKAGNGEIILSSEGYEAKASALNGIESVKKNGTDRKNFEVRQTSAGKSYFVLKAGNGQVIGQSQQYASEDGAEGGIASVIKNAGGETKDLT</sequence>
<evidence type="ECO:0000313" key="3">
    <source>
        <dbReference type="Proteomes" id="UP000676169"/>
    </source>
</evidence>
<dbReference type="Gene3D" id="3.30.160.160">
    <property type="entry name" value="YegP-like"/>
    <property type="match status" value="2"/>
</dbReference>
<keyword evidence="3" id="KW-1185">Reference proteome</keyword>
<dbReference type="SUPFAM" id="SSF160113">
    <property type="entry name" value="YegP-like"/>
    <property type="match status" value="2"/>
</dbReference>
<protein>
    <submittedName>
        <fullName evidence="2">YegP family protein</fullName>
    </submittedName>
</protein>
<dbReference type="RefSeq" id="WP_211630081.1">
    <property type="nucleotide sequence ID" value="NZ_CP073100.1"/>
</dbReference>
<organism evidence="2 3">
    <name type="scientific">Luteolibacter ambystomatis</name>
    <dbReference type="NCBI Taxonomy" id="2824561"/>
    <lineage>
        <taxon>Bacteria</taxon>
        <taxon>Pseudomonadati</taxon>
        <taxon>Verrucomicrobiota</taxon>
        <taxon>Verrucomicrobiia</taxon>
        <taxon>Verrucomicrobiales</taxon>
        <taxon>Verrucomicrobiaceae</taxon>
        <taxon>Luteolibacter</taxon>
    </lineage>
</organism>